<feature type="compositionally biased region" description="Pro residues" evidence="1">
    <location>
        <begin position="14"/>
        <end position="24"/>
    </location>
</feature>
<dbReference type="Proteomes" id="UP000053989">
    <property type="component" value="Unassembled WGS sequence"/>
</dbReference>
<dbReference type="EMBL" id="KN822020">
    <property type="protein sequence ID" value="KIM65898.1"/>
    <property type="molecule type" value="Genomic_DNA"/>
</dbReference>
<feature type="compositionally biased region" description="Polar residues" evidence="1">
    <location>
        <begin position="25"/>
        <end position="42"/>
    </location>
</feature>
<keyword evidence="3" id="KW-1185">Reference proteome</keyword>
<reference evidence="2 3" key="1">
    <citation type="submission" date="2014-04" db="EMBL/GenBank/DDBJ databases">
        <authorList>
            <consortium name="DOE Joint Genome Institute"/>
            <person name="Kuo A."/>
            <person name="Kohler A."/>
            <person name="Nagy L.G."/>
            <person name="Floudas D."/>
            <person name="Copeland A."/>
            <person name="Barry K.W."/>
            <person name="Cichocki N."/>
            <person name="Veneault-Fourrey C."/>
            <person name="LaButti K."/>
            <person name="Lindquist E.A."/>
            <person name="Lipzen A."/>
            <person name="Lundell T."/>
            <person name="Morin E."/>
            <person name="Murat C."/>
            <person name="Sun H."/>
            <person name="Tunlid A."/>
            <person name="Henrissat B."/>
            <person name="Grigoriev I.V."/>
            <person name="Hibbett D.S."/>
            <person name="Martin F."/>
            <person name="Nordberg H.P."/>
            <person name="Cantor M.N."/>
            <person name="Hua S.X."/>
        </authorList>
    </citation>
    <scope>NUCLEOTIDE SEQUENCE [LARGE SCALE GENOMIC DNA]</scope>
    <source>
        <strain evidence="2 3">Foug A</strain>
    </source>
</reference>
<feature type="region of interest" description="Disordered" evidence="1">
    <location>
        <begin position="1"/>
        <end position="47"/>
    </location>
</feature>
<dbReference type="AlphaFoldDB" id="A0A0C2ZWQ4"/>
<dbReference type="OrthoDB" id="3227715at2759"/>
<sequence>MPNSQLIHGGDPAYAPPVIRPPSPASSVGTAYQADQTSQSDTELSKEEFEQKWLGKLNLDSLAIEEDKSRPILIASHPQEGSQEEKQLFEGILQGFRSRVQQLEADAVFQQLLMRGSQVGLERPPSNTNIDSLMRSMVPVQTTHSEISDGPWNRRREDSNVTLNHETTLVKGKDMV</sequence>
<evidence type="ECO:0000313" key="3">
    <source>
        <dbReference type="Proteomes" id="UP000053989"/>
    </source>
</evidence>
<name>A0A0C2ZWQ4_9AGAM</name>
<reference evidence="3" key="2">
    <citation type="submission" date="2015-01" db="EMBL/GenBank/DDBJ databases">
        <title>Evolutionary Origins and Diversification of the Mycorrhizal Mutualists.</title>
        <authorList>
            <consortium name="DOE Joint Genome Institute"/>
            <consortium name="Mycorrhizal Genomics Consortium"/>
            <person name="Kohler A."/>
            <person name="Kuo A."/>
            <person name="Nagy L.G."/>
            <person name="Floudas D."/>
            <person name="Copeland A."/>
            <person name="Barry K.W."/>
            <person name="Cichocki N."/>
            <person name="Veneault-Fourrey C."/>
            <person name="LaButti K."/>
            <person name="Lindquist E.A."/>
            <person name="Lipzen A."/>
            <person name="Lundell T."/>
            <person name="Morin E."/>
            <person name="Murat C."/>
            <person name="Riley R."/>
            <person name="Ohm R."/>
            <person name="Sun H."/>
            <person name="Tunlid A."/>
            <person name="Henrissat B."/>
            <person name="Grigoriev I.V."/>
            <person name="Hibbett D.S."/>
            <person name="Martin F."/>
        </authorList>
    </citation>
    <scope>NUCLEOTIDE SEQUENCE [LARGE SCALE GENOMIC DNA]</scope>
    <source>
        <strain evidence="3">Foug A</strain>
    </source>
</reference>
<protein>
    <submittedName>
        <fullName evidence="2">Uncharacterized protein</fullName>
    </submittedName>
</protein>
<proteinExistence type="predicted"/>
<evidence type="ECO:0000313" key="2">
    <source>
        <dbReference type="EMBL" id="KIM65898.1"/>
    </source>
</evidence>
<dbReference type="STRING" id="1036808.A0A0C2ZWQ4"/>
<gene>
    <name evidence="2" type="ORF">SCLCIDRAFT_111905</name>
</gene>
<evidence type="ECO:0000256" key="1">
    <source>
        <dbReference type="SAM" id="MobiDB-lite"/>
    </source>
</evidence>
<accession>A0A0C2ZWQ4</accession>
<dbReference type="HOGENOM" id="CLU_089359_0_0_1"/>
<dbReference type="InParanoid" id="A0A0C2ZWQ4"/>
<organism evidence="2 3">
    <name type="scientific">Scleroderma citrinum Foug A</name>
    <dbReference type="NCBI Taxonomy" id="1036808"/>
    <lineage>
        <taxon>Eukaryota</taxon>
        <taxon>Fungi</taxon>
        <taxon>Dikarya</taxon>
        <taxon>Basidiomycota</taxon>
        <taxon>Agaricomycotina</taxon>
        <taxon>Agaricomycetes</taxon>
        <taxon>Agaricomycetidae</taxon>
        <taxon>Boletales</taxon>
        <taxon>Sclerodermatineae</taxon>
        <taxon>Sclerodermataceae</taxon>
        <taxon>Scleroderma</taxon>
    </lineage>
</organism>